<feature type="domain" description="Gamma tubulin complex component protein N-terminal" evidence="7">
    <location>
        <begin position="191"/>
        <end position="457"/>
    </location>
</feature>
<reference evidence="8 9" key="1">
    <citation type="journal article" date="2011" name="Proc. Natl. Acad. Sci. U.S.A.">
        <title>Evolutionary erosion of yeast sex chromosomes by mating-type switching accidents.</title>
        <authorList>
            <person name="Gordon J.L."/>
            <person name="Armisen D."/>
            <person name="Proux-Wera E."/>
            <person name="Oheigeartaigh S.S."/>
            <person name="Byrne K.P."/>
            <person name="Wolfe K.H."/>
        </authorList>
    </citation>
    <scope>NUCLEOTIDE SEQUENCE [LARGE SCALE GENOMIC DNA]</scope>
    <source>
        <strain evidence="9">ATCC MYA-139 / BCRC 22969 / CBS 8797 / CCRC 22969 / KCTC 17520 / NBRC 10181 / NCYC 3082</strain>
    </source>
</reference>
<dbReference type="GO" id="GO:0000922">
    <property type="term" value="C:spindle pole"/>
    <property type="evidence" value="ECO:0007669"/>
    <property type="project" value="InterPro"/>
</dbReference>
<gene>
    <name evidence="8" type="primary">KNAG0I02180</name>
    <name evidence="8" type="ordered locus">KNAG_0I02180</name>
</gene>
<dbReference type="Proteomes" id="UP000006310">
    <property type="component" value="Chromosome 9"/>
</dbReference>
<keyword evidence="9" id="KW-1185">Reference proteome</keyword>
<keyword evidence="3 5" id="KW-0493">Microtubule</keyword>
<dbReference type="InterPro" id="IPR007259">
    <property type="entry name" value="GCP"/>
</dbReference>
<evidence type="ECO:0000256" key="5">
    <source>
        <dbReference type="RuleBase" id="RU363050"/>
    </source>
</evidence>
<dbReference type="HOGENOM" id="CLU_333507_0_0_1"/>
<dbReference type="GO" id="GO:0007020">
    <property type="term" value="P:microtubule nucleation"/>
    <property type="evidence" value="ECO:0007669"/>
    <property type="project" value="EnsemblFungi"/>
</dbReference>
<sequence length="843" mass="98084">MDFHSRFDSFLEAIVPHSFPDVVLRKFSSEFTELLDSTNRTPKQLETLMASFRQYIPRGAQSDAVWVKLEELVTPLFLTNDLDERNHTLDNYYSLLQGSGSSPVGENRRWDSSELNKENLDKYNQFPSKIANVNSPSMYAESFETIDRFSDRRSLVSSHHIQTPTRIANAVPLKKLSEPFYANTISEEEMLKSVFFTLLGTTSSMFPIRGGTIHIPENVPNSDSGILHLLFEASLLFMKLSVKIERSKSINMSPMKKALIIHIEQELSNYSSYVNSLSTSVNITSMKGLYLEMYESISTLRVYDKFLEDFEYMRGDDYISKFHSFKSHGNLAIKQVSDDLYNTLISFYYDHMINWLVLGKLGSVFDEFFIKQDDDYNEFLPFKMDNAKIPQFIPKDTAYSIFIIGKTYLFLTRYCNELHWANSYSQKYNTEYQRVKKLKNLTMLFQLIDTQYNDIVSFTQEILDRKFYYRQTIQMLKKVLLISQNDLIDMVIEKAKDMLENSSNLLTGYSSTRILQDAVQQCSLRNYVNRADKNLLINRLDARVLDFGSDLLGWDVFTLEYDIPPPLSIVLNVNRADGRKEYLRIFNFMWKFKKLQYFGNKEMLKEKELSHSFRKLKSLSIMARDIFNRLSKLSVLRSQVQQFHYKMEAYYSQLIIEPKFVELEHDLHIKGNGKSSDNLELTSLPNGLFALCERLEPKVDIFEHFQGSALTHYHKQQTKPLNIEEVDGIHNKFLDDILSHKLLSTKSTSTALPYPTTLIGIMQTATGFLSSSSRLHDVAHELLIHINLQNDNQANAHFDQFVRVSREIVGSYKQFKKQSHMFIRDLRNDSSNPKLQRLGRVLR</sequence>
<dbReference type="OrthoDB" id="5860513at2759"/>
<keyword evidence="4 5" id="KW-0206">Cytoskeleton</keyword>
<protein>
    <recommendedName>
        <fullName evidence="5">Spindle pole body component</fullName>
    </recommendedName>
</protein>
<evidence type="ECO:0000256" key="3">
    <source>
        <dbReference type="ARBA" id="ARBA00022701"/>
    </source>
</evidence>
<dbReference type="GO" id="GO:0005874">
    <property type="term" value="C:microtubule"/>
    <property type="evidence" value="ECO:0007669"/>
    <property type="project" value="UniProtKB-KW"/>
</dbReference>
<evidence type="ECO:0000256" key="1">
    <source>
        <dbReference type="ARBA" id="ARBA00010337"/>
    </source>
</evidence>
<dbReference type="InterPro" id="IPR040457">
    <property type="entry name" value="GCP_C"/>
</dbReference>
<comment type="similarity">
    <text evidence="1 5">Belongs to the TUBGCP family.</text>
</comment>
<dbReference type="OMA" id="LWRIKKN"/>
<dbReference type="EMBL" id="HE978322">
    <property type="protein sequence ID" value="CCK72004.1"/>
    <property type="molecule type" value="Genomic_DNA"/>
</dbReference>
<dbReference type="GO" id="GO:0005824">
    <property type="term" value="C:outer plaque of spindle pole body"/>
    <property type="evidence" value="ECO:0007669"/>
    <property type="project" value="EnsemblFungi"/>
</dbReference>
<organism evidence="8 9">
    <name type="scientific">Huiozyma naganishii (strain ATCC MYA-139 / BCRC 22969 / CBS 8797 / KCTC 17520 / NBRC 10181 / NCYC 3082 / Yp74L-3)</name>
    <name type="common">Yeast</name>
    <name type="synonym">Kazachstania naganishii</name>
    <dbReference type="NCBI Taxonomy" id="1071383"/>
    <lineage>
        <taxon>Eukaryota</taxon>
        <taxon>Fungi</taxon>
        <taxon>Dikarya</taxon>
        <taxon>Ascomycota</taxon>
        <taxon>Saccharomycotina</taxon>
        <taxon>Saccharomycetes</taxon>
        <taxon>Saccharomycetales</taxon>
        <taxon>Saccharomycetaceae</taxon>
        <taxon>Huiozyma</taxon>
    </lineage>
</organism>
<dbReference type="GO" id="GO:0008275">
    <property type="term" value="C:gamma-tubulin small complex"/>
    <property type="evidence" value="ECO:0007669"/>
    <property type="project" value="EnsemblFungi"/>
</dbReference>
<dbReference type="PANTHER" id="PTHR19302">
    <property type="entry name" value="GAMMA TUBULIN COMPLEX PROTEIN"/>
    <property type="match status" value="1"/>
</dbReference>
<proteinExistence type="inferred from homology"/>
<name>J7S9C1_HUIN7</name>
<dbReference type="RefSeq" id="XP_022466249.1">
    <property type="nucleotide sequence ID" value="XM_022609900.1"/>
</dbReference>
<dbReference type="GO" id="GO:0051321">
    <property type="term" value="P:meiotic cell cycle"/>
    <property type="evidence" value="ECO:0007669"/>
    <property type="project" value="TreeGrafter"/>
</dbReference>
<reference evidence="9" key="2">
    <citation type="submission" date="2012-08" db="EMBL/GenBank/DDBJ databases">
        <title>Genome sequence of Kazachstania naganishii.</title>
        <authorList>
            <person name="Gordon J.L."/>
            <person name="Armisen D."/>
            <person name="Proux-Wera E."/>
            <person name="OhEigeartaigh S.S."/>
            <person name="Byrne K.P."/>
            <person name="Wolfe K.H."/>
        </authorList>
    </citation>
    <scope>NUCLEOTIDE SEQUENCE [LARGE SCALE GENOMIC DNA]</scope>
    <source>
        <strain evidence="9">ATCC MYA-139 / BCRC 22969 / CBS 8797 / CCRC 22969 / KCTC 17520 / NBRC 10181 / NCYC 3082</strain>
    </source>
</reference>
<dbReference type="PANTHER" id="PTHR19302:SF33">
    <property type="entry name" value="GAMMA-TUBULIN COMPLEX COMPONENT 5"/>
    <property type="match status" value="1"/>
</dbReference>
<evidence type="ECO:0000259" key="6">
    <source>
        <dbReference type="Pfam" id="PF04130"/>
    </source>
</evidence>
<dbReference type="GO" id="GO:0031122">
    <property type="term" value="P:cytoplasmic microtubule organization"/>
    <property type="evidence" value="ECO:0007669"/>
    <property type="project" value="TreeGrafter"/>
</dbReference>
<dbReference type="GO" id="GO:0051225">
    <property type="term" value="P:spindle assembly"/>
    <property type="evidence" value="ECO:0007669"/>
    <property type="project" value="TreeGrafter"/>
</dbReference>
<dbReference type="AlphaFoldDB" id="J7S9C1"/>
<keyword evidence="2 5" id="KW-0963">Cytoplasm</keyword>
<dbReference type="GO" id="GO:0051011">
    <property type="term" value="F:microtubule minus-end binding"/>
    <property type="evidence" value="ECO:0007669"/>
    <property type="project" value="TreeGrafter"/>
</dbReference>
<dbReference type="InterPro" id="IPR041470">
    <property type="entry name" value="GCP_N"/>
</dbReference>
<feature type="domain" description="Gamma tubulin complex component C-terminal" evidence="6">
    <location>
        <begin position="472"/>
        <end position="839"/>
    </location>
</feature>
<evidence type="ECO:0000313" key="9">
    <source>
        <dbReference type="Proteomes" id="UP000006310"/>
    </source>
</evidence>
<evidence type="ECO:0000313" key="8">
    <source>
        <dbReference type="EMBL" id="CCK72004.1"/>
    </source>
</evidence>
<dbReference type="KEGG" id="kng:KNAG_0I02180"/>
<dbReference type="GO" id="GO:0007052">
    <property type="term" value="P:mitotic spindle organization"/>
    <property type="evidence" value="ECO:0007669"/>
    <property type="project" value="EnsemblFungi"/>
</dbReference>
<accession>J7S9C1</accession>
<dbReference type="GO" id="GO:0005822">
    <property type="term" value="C:inner plaque of spindle pole body"/>
    <property type="evidence" value="ECO:0007669"/>
    <property type="project" value="EnsemblFungi"/>
</dbReference>
<evidence type="ECO:0000256" key="2">
    <source>
        <dbReference type="ARBA" id="ARBA00022490"/>
    </source>
</evidence>
<dbReference type="GeneID" id="34527747"/>
<evidence type="ECO:0000259" key="7">
    <source>
        <dbReference type="Pfam" id="PF17681"/>
    </source>
</evidence>
<dbReference type="GO" id="GO:0043015">
    <property type="term" value="F:gamma-tubulin binding"/>
    <property type="evidence" value="ECO:0007669"/>
    <property type="project" value="EnsemblFungi"/>
</dbReference>
<dbReference type="eggNOG" id="KOG2000">
    <property type="taxonomic scope" value="Eukaryota"/>
</dbReference>
<comment type="subcellular location">
    <subcellularLocation>
        <location evidence="5">Cytoplasm</location>
        <location evidence="5">Cytoskeleton</location>
        <location evidence="5">Microtubule organizing center</location>
    </subcellularLocation>
</comment>
<dbReference type="Gene3D" id="1.20.120.1900">
    <property type="entry name" value="Gamma-tubulin complex, C-terminal domain"/>
    <property type="match status" value="1"/>
</dbReference>
<dbReference type="STRING" id="1071383.J7S9C1"/>
<dbReference type="Pfam" id="PF04130">
    <property type="entry name" value="GCP_C_terminal"/>
    <property type="match status" value="1"/>
</dbReference>
<evidence type="ECO:0000256" key="4">
    <source>
        <dbReference type="ARBA" id="ARBA00023212"/>
    </source>
</evidence>
<dbReference type="Pfam" id="PF17681">
    <property type="entry name" value="GCP_N_terminal"/>
    <property type="match status" value="1"/>
</dbReference>
<dbReference type="InterPro" id="IPR042241">
    <property type="entry name" value="GCP_C_sf"/>
</dbReference>